<evidence type="ECO:0000313" key="7">
    <source>
        <dbReference type="EMBL" id="KEY69867.1"/>
    </source>
</evidence>
<evidence type="ECO:0000256" key="2">
    <source>
        <dbReference type="ARBA" id="ARBA00022980"/>
    </source>
</evidence>
<dbReference type="AlphaFoldDB" id="A0A084AX38"/>
<evidence type="ECO:0000256" key="3">
    <source>
        <dbReference type="ARBA" id="ARBA00023274"/>
    </source>
</evidence>
<name>A0A084AX38_STACB</name>
<dbReference type="GO" id="GO:0006412">
    <property type="term" value="P:translation"/>
    <property type="evidence" value="ECO:0007669"/>
    <property type="project" value="InterPro"/>
</dbReference>
<dbReference type="InterPro" id="IPR031310">
    <property type="entry name" value="Ribosomal_uL5_N"/>
</dbReference>
<feature type="region of interest" description="Disordered" evidence="4">
    <location>
        <begin position="142"/>
        <end position="184"/>
    </location>
</feature>
<dbReference type="SUPFAM" id="SSF55282">
    <property type="entry name" value="RL5-like"/>
    <property type="match status" value="1"/>
</dbReference>
<dbReference type="InterPro" id="IPR022803">
    <property type="entry name" value="Ribosomal_uL5_dom_sf"/>
</dbReference>
<dbReference type="Gene3D" id="3.30.1440.10">
    <property type="match status" value="1"/>
</dbReference>
<dbReference type="GO" id="GO:0003735">
    <property type="term" value="F:structural constituent of ribosome"/>
    <property type="evidence" value="ECO:0007669"/>
    <property type="project" value="InterPro"/>
</dbReference>
<feature type="domain" description="Large ribosomal subunit protein uL5 N-terminal" evidence="5">
    <location>
        <begin position="196"/>
        <end position="249"/>
    </location>
</feature>
<evidence type="ECO:0000256" key="4">
    <source>
        <dbReference type="SAM" id="MobiDB-lite"/>
    </source>
</evidence>
<gene>
    <name evidence="7" type="ORF">S7711_06423</name>
</gene>
<dbReference type="PANTHER" id="PTHR11994">
    <property type="entry name" value="60S RIBOSOMAL PROTEIN L11-RELATED"/>
    <property type="match status" value="1"/>
</dbReference>
<feature type="domain" description="Large ribosomal subunit protein uL5 C-terminal" evidence="6">
    <location>
        <begin position="253"/>
        <end position="352"/>
    </location>
</feature>
<dbReference type="EMBL" id="KL648507">
    <property type="protein sequence ID" value="KEY69867.1"/>
    <property type="molecule type" value="Genomic_DNA"/>
</dbReference>
<organism evidence="7 8">
    <name type="scientific">Stachybotrys chartarum (strain CBS 109288 / IBT 7711)</name>
    <name type="common">Toxic black mold</name>
    <name type="synonym">Stilbospora chartarum</name>
    <dbReference type="NCBI Taxonomy" id="1280523"/>
    <lineage>
        <taxon>Eukaryota</taxon>
        <taxon>Fungi</taxon>
        <taxon>Dikarya</taxon>
        <taxon>Ascomycota</taxon>
        <taxon>Pezizomycotina</taxon>
        <taxon>Sordariomycetes</taxon>
        <taxon>Hypocreomycetidae</taxon>
        <taxon>Hypocreales</taxon>
        <taxon>Stachybotryaceae</taxon>
        <taxon>Stachybotrys</taxon>
    </lineage>
</organism>
<evidence type="ECO:0000259" key="5">
    <source>
        <dbReference type="Pfam" id="PF00281"/>
    </source>
</evidence>
<sequence>MACARDGTRFLKALSRGQLSQRMAVPSGCRLVSTQAEKSTSSKSDDLADLDPSSSFSTPPPDSKVIEEFNNAPRLTSRERQLPGNRYQYHPPKYYRGPLHPVQMPPSSDPIARDFVPGPFNFPRMRHTYESTVAPDLLTLTYKHVPPGTPPSQSQKGHLREWDGSSPYHKNRPRRGPRGGGSSRLGLLERDIQWNNIPEIKAVSLHAYSGQAASNKEFLQVSRAVIQAITGVFPEATRVKTGVMQWGVRKGDKVGMKATLTGGAAYEFVDKLVTLVLPKIKDWPGMNASTGDGAGNLALGLKPEWMPFFPELEFNYDVYPAKMIPGCRIYIQTTATSDRQGRLLLEALGFPFHGKAKH</sequence>
<dbReference type="GO" id="GO:1990904">
    <property type="term" value="C:ribonucleoprotein complex"/>
    <property type="evidence" value="ECO:0007669"/>
    <property type="project" value="UniProtKB-KW"/>
</dbReference>
<dbReference type="GO" id="GO:0005840">
    <property type="term" value="C:ribosome"/>
    <property type="evidence" value="ECO:0007669"/>
    <property type="project" value="UniProtKB-KW"/>
</dbReference>
<accession>A0A084AX38</accession>
<keyword evidence="3" id="KW-0687">Ribonucleoprotein</keyword>
<dbReference type="Pfam" id="PF00281">
    <property type="entry name" value="Ribosomal_L5"/>
    <property type="match status" value="1"/>
</dbReference>
<dbReference type="Pfam" id="PF00673">
    <property type="entry name" value="Ribosomal_L5_C"/>
    <property type="match status" value="1"/>
</dbReference>
<feature type="region of interest" description="Disordered" evidence="4">
    <location>
        <begin position="32"/>
        <end position="94"/>
    </location>
</feature>
<evidence type="ECO:0000259" key="6">
    <source>
        <dbReference type="Pfam" id="PF00673"/>
    </source>
</evidence>
<dbReference type="InterPro" id="IPR002132">
    <property type="entry name" value="Ribosomal_uL5"/>
</dbReference>
<dbReference type="Proteomes" id="UP000028045">
    <property type="component" value="Unassembled WGS sequence"/>
</dbReference>
<dbReference type="HOGENOM" id="CLU_061015_1_0_1"/>
<dbReference type="OrthoDB" id="539541at2759"/>
<keyword evidence="2" id="KW-0689">Ribosomal protein</keyword>
<proteinExistence type="inferred from homology"/>
<comment type="similarity">
    <text evidence="1">Belongs to the universal ribosomal protein uL5 family.</text>
</comment>
<evidence type="ECO:0000313" key="8">
    <source>
        <dbReference type="Proteomes" id="UP000028045"/>
    </source>
</evidence>
<protein>
    <submittedName>
        <fullName evidence="7">Uncharacterized protein</fullName>
    </submittedName>
</protein>
<keyword evidence="8" id="KW-1185">Reference proteome</keyword>
<evidence type="ECO:0000256" key="1">
    <source>
        <dbReference type="ARBA" id="ARBA00008553"/>
    </source>
</evidence>
<dbReference type="InterPro" id="IPR031309">
    <property type="entry name" value="Ribosomal_uL5_C"/>
</dbReference>
<reference evidence="7 8" key="1">
    <citation type="journal article" date="2014" name="BMC Genomics">
        <title>Comparative genome sequencing reveals chemotype-specific gene clusters in the toxigenic black mold Stachybotrys.</title>
        <authorList>
            <person name="Semeiks J."/>
            <person name="Borek D."/>
            <person name="Otwinowski Z."/>
            <person name="Grishin N.V."/>
        </authorList>
    </citation>
    <scope>NUCLEOTIDE SEQUENCE [LARGE SCALE GENOMIC DNA]</scope>
    <source>
        <strain evidence="8">CBS 109288 / IBT 7711</strain>
    </source>
</reference>